<keyword evidence="4" id="KW-0694">RNA-binding</keyword>
<evidence type="ECO:0000256" key="3">
    <source>
        <dbReference type="ARBA" id="ARBA00019377"/>
    </source>
</evidence>
<dbReference type="InterPro" id="IPR015111">
    <property type="entry name" value="Regulatory_HutP"/>
</dbReference>
<evidence type="ECO:0000256" key="5">
    <source>
        <dbReference type="ARBA" id="ARBA00023015"/>
    </source>
</evidence>
<comment type="similarity">
    <text evidence="2">Belongs to the HutP family.</text>
</comment>
<dbReference type="STRING" id="453582.SAMN05421580_102337"/>
<protein>
    <recommendedName>
        <fullName evidence="3">Hut operon positive regulatory protein</fullName>
    </recommendedName>
</protein>
<keyword evidence="8" id="KW-1185">Reference proteome</keyword>
<dbReference type="CDD" id="cd11640">
    <property type="entry name" value="HutP"/>
    <property type="match status" value="1"/>
</dbReference>
<organism evidence="7 8">
    <name type="scientific">Rhodobacter aestuarii</name>
    <dbReference type="NCBI Taxonomy" id="453582"/>
    <lineage>
        <taxon>Bacteria</taxon>
        <taxon>Pseudomonadati</taxon>
        <taxon>Pseudomonadota</taxon>
        <taxon>Alphaproteobacteria</taxon>
        <taxon>Rhodobacterales</taxon>
        <taxon>Rhodobacter group</taxon>
        <taxon>Rhodobacter</taxon>
    </lineage>
</organism>
<evidence type="ECO:0000313" key="7">
    <source>
        <dbReference type="EMBL" id="SIS59085.1"/>
    </source>
</evidence>
<evidence type="ECO:0000313" key="8">
    <source>
        <dbReference type="Proteomes" id="UP000186221"/>
    </source>
</evidence>
<evidence type="ECO:0000256" key="2">
    <source>
        <dbReference type="ARBA" id="ARBA00009992"/>
    </source>
</evidence>
<proteinExistence type="inferred from homology"/>
<dbReference type="SUPFAM" id="SSF111064">
    <property type="entry name" value="Hut operon positive regulatory protein HutP"/>
    <property type="match status" value="1"/>
</dbReference>
<accession>A0A1N7KBV8</accession>
<keyword evidence="6" id="KW-0804">Transcription</keyword>
<comment type="function">
    <text evidence="1">Antiterminator that binds to cis-acting regulatory sequences on the mRNA in the presence of histidine, thereby suppressing transcription termination and activating the hut operon for histidine utilization.</text>
</comment>
<reference evidence="8" key="1">
    <citation type="submission" date="2017-01" db="EMBL/GenBank/DDBJ databases">
        <authorList>
            <person name="Varghese N."/>
            <person name="Submissions S."/>
        </authorList>
    </citation>
    <scope>NUCLEOTIDE SEQUENCE [LARGE SCALE GENOMIC DNA]</scope>
    <source>
        <strain evidence="8">DSM 19945</strain>
    </source>
</reference>
<evidence type="ECO:0000256" key="6">
    <source>
        <dbReference type="ARBA" id="ARBA00023163"/>
    </source>
</evidence>
<keyword evidence="5" id="KW-0805">Transcription regulation</keyword>
<dbReference type="GO" id="GO:0003723">
    <property type="term" value="F:RNA binding"/>
    <property type="evidence" value="ECO:0007669"/>
    <property type="project" value="UniProtKB-KW"/>
</dbReference>
<name>A0A1N7KBV8_9RHOB</name>
<dbReference type="OrthoDB" id="1724774at2"/>
<dbReference type="Proteomes" id="UP000186221">
    <property type="component" value="Unassembled WGS sequence"/>
</dbReference>
<dbReference type="Pfam" id="PF09021">
    <property type="entry name" value="HutP"/>
    <property type="match status" value="1"/>
</dbReference>
<dbReference type="AlphaFoldDB" id="A0A1N7KBV8"/>
<dbReference type="InterPro" id="IPR036482">
    <property type="entry name" value="Regulatory_HutP_sf"/>
</dbReference>
<dbReference type="Gene3D" id="3.40.1510.10">
    <property type="entry name" value="Hut operon regulatory protein HutP"/>
    <property type="match status" value="1"/>
</dbReference>
<dbReference type="EMBL" id="FTOG01000002">
    <property type="protein sequence ID" value="SIS59085.1"/>
    <property type="molecule type" value="Genomic_DNA"/>
</dbReference>
<sequence>MEITADRIGKAAIMAAISSREEEERIKEQIAAHPNWRVGITFVTGKRTEIERGFVKSIVACALNAQVVRHRPDEIHGVIHAGLECLHGVSSSVVAESNLKLKVALVSDGHWVAVAAHGESAFHPITNHERIGFGVMHI</sequence>
<evidence type="ECO:0000256" key="1">
    <source>
        <dbReference type="ARBA" id="ARBA00002945"/>
    </source>
</evidence>
<gene>
    <name evidence="7" type="ORF">SAMN05421580_102337</name>
</gene>
<evidence type="ECO:0000256" key="4">
    <source>
        <dbReference type="ARBA" id="ARBA00022884"/>
    </source>
</evidence>